<name>A0A9K3HVP9_HELAN</name>
<accession>A0A9K3HVP9</accession>
<sequence length="56" mass="6603">MYKEQTTCCLNSSSYRPEFYSSLCFGVWMIHNNHFLSTHHLLLQPHPVLSKTPYTL</sequence>
<reference evidence="1" key="1">
    <citation type="journal article" date="2017" name="Nature">
        <title>The sunflower genome provides insights into oil metabolism, flowering and Asterid evolution.</title>
        <authorList>
            <person name="Badouin H."/>
            <person name="Gouzy J."/>
            <person name="Grassa C.J."/>
            <person name="Murat F."/>
            <person name="Staton S.E."/>
            <person name="Cottret L."/>
            <person name="Lelandais-Briere C."/>
            <person name="Owens G.L."/>
            <person name="Carrere S."/>
            <person name="Mayjonade B."/>
            <person name="Legrand L."/>
            <person name="Gill N."/>
            <person name="Kane N.C."/>
            <person name="Bowers J.E."/>
            <person name="Hubner S."/>
            <person name="Bellec A."/>
            <person name="Berard A."/>
            <person name="Berges H."/>
            <person name="Blanchet N."/>
            <person name="Boniface M.C."/>
            <person name="Brunel D."/>
            <person name="Catrice O."/>
            <person name="Chaidir N."/>
            <person name="Claudel C."/>
            <person name="Donnadieu C."/>
            <person name="Faraut T."/>
            <person name="Fievet G."/>
            <person name="Helmstetter N."/>
            <person name="King M."/>
            <person name="Knapp S.J."/>
            <person name="Lai Z."/>
            <person name="Le Paslier M.C."/>
            <person name="Lippi Y."/>
            <person name="Lorenzon L."/>
            <person name="Mandel J.R."/>
            <person name="Marage G."/>
            <person name="Marchand G."/>
            <person name="Marquand E."/>
            <person name="Bret-Mestries E."/>
            <person name="Morien E."/>
            <person name="Nambeesan S."/>
            <person name="Nguyen T."/>
            <person name="Pegot-Espagnet P."/>
            <person name="Pouilly N."/>
            <person name="Raftis F."/>
            <person name="Sallet E."/>
            <person name="Schiex T."/>
            <person name="Thomas J."/>
            <person name="Vandecasteele C."/>
            <person name="Vares D."/>
            <person name="Vear F."/>
            <person name="Vautrin S."/>
            <person name="Crespi M."/>
            <person name="Mangin B."/>
            <person name="Burke J.M."/>
            <person name="Salse J."/>
            <person name="Munos S."/>
            <person name="Vincourt P."/>
            <person name="Rieseberg L.H."/>
            <person name="Langlade N.B."/>
        </authorList>
    </citation>
    <scope>NUCLEOTIDE SEQUENCE</scope>
    <source>
        <tissue evidence="1">Leaves</tissue>
    </source>
</reference>
<dbReference type="Proteomes" id="UP000215914">
    <property type="component" value="Unassembled WGS sequence"/>
</dbReference>
<dbReference type="EMBL" id="MNCJ02000325">
    <property type="protein sequence ID" value="KAF5785583.1"/>
    <property type="molecule type" value="Genomic_DNA"/>
</dbReference>
<dbReference type="Gramene" id="mRNA:HanXRQr2_Chr10g0430301">
    <property type="protein sequence ID" value="CDS:HanXRQr2_Chr10g0430301.1"/>
    <property type="gene ID" value="HanXRQr2_Chr10g0430301"/>
</dbReference>
<reference evidence="1" key="2">
    <citation type="submission" date="2020-06" db="EMBL/GenBank/DDBJ databases">
        <title>Helianthus annuus Genome sequencing and assembly Release 2.</title>
        <authorList>
            <person name="Gouzy J."/>
            <person name="Langlade N."/>
            <person name="Munos S."/>
        </authorList>
    </citation>
    <scope>NUCLEOTIDE SEQUENCE</scope>
    <source>
        <tissue evidence="1">Leaves</tissue>
    </source>
</reference>
<dbReference type="AlphaFoldDB" id="A0A9K3HVP9"/>
<comment type="caution">
    <text evidence="1">The sequence shown here is derived from an EMBL/GenBank/DDBJ whole genome shotgun (WGS) entry which is preliminary data.</text>
</comment>
<gene>
    <name evidence="1" type="ORF">HanXRQr2_Chr10g0430301</name>
</gene>
<evidence type="ECO:0000313" key="1">
    <source>
        <dbReference type="EMBL" id="KAF5785583.1"/>
    </source>
</evidence>
<protein>
    <submittedName>
        <fullName evidence="1">Uncharacterized protein</fullName>
    </submittedName>
</protein>
<proteinExistence type="predicted"/>
<keyword evidence="2" id="KW-1185">Reference proteome</keyword>
<organism evidence="1 2">
    <name type="scientific">Helianthus annuus</name>
    <name type="common">Common sunflower</name>
    <dbReference type="NCBI Taxonomy" id="4232"/>
    <lineage>
        <taxon>Eukaryota</taxon>
        <taxon>Viridiplantae</taxon>
        <taxon>Streptophyta</taxon>
        <taxon>Embryophyta</taxon>
        <taxon>Tracheophyta</taxon>
        <taxon>Spermatophyta</taxon>
        <taxon>Magnoliopsida</taxon>
        <taxon>eudicotyledons</taxon>
        <taxon>Gunneridae</taxon>
        <taxon>Pentapetalae</taxon>
        <taxon>asterids</taxon>
        <taxon>campanulids</taxon>
        <taxon>Asterales</taxon>
        <taxon>Asteraceae</taxon>
        <taxon>Asteroideae</taxon>
        <taxon>Heliantheae alliance</taxon>
        <taxon>Heliantheae</taxon>
        <taxon>Helianthus</taxon>
    </lineage>
</organism>
<evidence type="ECO:0000313" key="2">
    <source>
        <dbReference type="Proteomes" id="UP000215914"/>
    </source>
</evidence>